<evidence type="ECO:0000313" key="16">
    <source>
        <dbReference type="Proteomes" id="UP000070412"/>
    </source>
</evidence>
<feature type="compositionally biased region" description="Polar residues" evidence="12">
    <location>
        <begin position="842"/>
        <end position="861"/>
    </location>
</feature>
<feature type="compositionally biased region" description="Polar residues" evidence="12">
    <location>
        <begin position="1199"/>
        <end position="1221"/>
    </location>
</feature>
<feature type="region of interest" description="Disordered" evidence="12">
    <location>
        <begin position="229"/>
        <end position="332"/>
    </location>
</feature>
<evidence type="ECO:0000313" key="14">
    <source>
        <dbReference type="EMBL" id="KAF7495811.1"/>
    </source>
</evidence>
<dbReference type="OrthoDB" id="10046198at2759"/>
<evidence type="ECO:0000256" key="3">
    <source>
        <dbReference type="ARBA" id="ARBA00022723"/>
    </source>
</evidence>
<keyword evidence="2" id="KW-1017">Isopeptide bond</keyword>
<keyword evidence="3" id="KW-0479">Metal-binding</keyword>
<feature type="compositionally biased region" description="Polar residues" evidence="12">
    <location>
        <begin position="1454"/>
        <end position="1463"/>
    </location>
</feature>
<keyword evidence="6" id="KW-0862">Zinc</keyword>
<dbReference type="SUPFAM" id="SSF57667">
    <property type="entry name" value="beta-beta-alpha zinc fingers"/>
    <property type="match status" value="2"/>
</dbReference>
<dbReference type="InterPro" id="IPR051497">
    <property type="entry name" value="Dev/Hematopoietic_TF"/>
</dbReference>
<gene>
    <name evidence="14" type="ORF">SSS_1499</name>
</gene>
<dbReference type="Gene3D" id="3.30.160.60">
    <property type="entry name" value="Classic Zinc Finger"/>
    <property type="match status" value="2"/>
</dbReference>
<evidence type="ECO:0000256" key="10">
    <source>
        <dbReference type="ARBA" id="ARBA00023242"/>
    </source>
</evidence>
<dbReference type="PANTHER" id="PTHR45993">
    <property type="entry name" value="B-CELL LYMPHOMA/LEUKEMIA 11"/>
    <property type="match status" value="1"/>
</dbReference>
<feature type="compositionally biased region" description="Low complexity" evidence="12">
    <location>
        <begin position="862"/>
        <end position="883"/>
    </location>
</feature>
<feature type="compositionally biased region" description="Basic and acidic residues" evidence="12">
    <location>
        <begin position="1099"/>
        <end position="1109"/>
    </location>
</feature>
<feature type="region of interest" description="Disordered" evidence="12">
    <location>
        <begin position="1454"/>
        <end position="1507"/>
    </location>
</feature>
<feature type="compositionally biased region" description="Basic and acidic residues" evidence="12">
    <location>
        <begin position="418"/>
        <end position="448"/>
    </location>
</feature>
<keyword evidence="5 11" id="KW-0863">Zinc-finger</keyword>
<evidence type="ECO:0000256" key="12">
    <source>
        <dbReference type="SAM" id="MobiDB-lite"/>
    </source>
</evidence>
<feature type="region of interest" description="Disordered" evidence="12">
    <location>
        <begin position="1849"/>
        <end position="1870"/>
    </location>
</feature>
<dbReference type="PROSITE" id="PS00028">
    <property type="entry name" value="ZINC_FINGER_C2H2_1"/>
    <property type="match status" value="4"/>
</dbReference>
<evidence type="ECO:0000313" key="15">
    <source>
        <dbReference type="EnsemblMetazoa" id="KAF7495811.1"/>
    </source>
</evidence>
<accession>A0A834VG94</accession>
<feature type="compositionally biased region" description="Polar residues" evidence="12">
    <location>
        <begin position="762"/>
        <end position="780"/>
    </location>
</feature>
<dbReference type="InterPro" id="IPR036236">
    <property type="entry name" value="Znf_C2H2_sf"/>
</dbReference>
<dbReference type="PANTHER" id="PTHR45993:SF6">
    <property type="entry name" value="C2H2-TYPE DOMAIN-CONTAINING PROTEIN"/>
    <property type="match status" value="1"/>
</dbReference>
<feature type="compositionally biased region" description="Low complexity" evidence="12">
    <location>
        <begin position="808"/>
        <end position="818"/>
    </location>
</feature>
<evidence type="ECO:0000256" key="2">
    <source>
        <dbReference type="ARBA" id="ARBA00022499"/>
    </source>
</evidence>
<evidence type="ECO:0000256" key="5">
    <source>
        <dbReference type="ARBA" id="ARBA00022771"/>
    </source>
</evidence>
<dbReference type="EMBL" id="WVUK01000044">
    <property type="protein sequence ID" value="KAF7495811.1"/>
    <property type="molecule type" value="Genomic_DNA"/>
</dbReference>
<evidence type="ECO:0000256" key="8">
    <source>
        <dbReference type="ARBA" id="ARBA00023015"/>
    </source>
</evidence>
<evidence type="ECO:0000259" key="13">
    <source>
        <dbReference type="PROSITE" id="PS50157"/>
    </source>
</evidence>
<feature type="compositionally biased region" description="Polar residues" evidence="12">
    <location>
        <begin position="1700"/>
        <end position="1712"/>
    </location>
</feature>
<evidence type="ECO:0000256" key="6">
    <source>
        <dbReference type="ARBA" id="ARBA00022833"/>
    </source>
</evidence>
<dbReference type="InterPro" id="IPR057448">
    <property type="entry name" value="BCL-11A_Znf_CCHC"/>
</dbReference>
<feature type="domain" description="C2H2-type" evidence="13">
    <location>
        <begin position="1130"/>
        <end position="1153"/>
    </location>
</feature>
<feature type="domain" description="C2H2-type" evidence="13">
    <location>
        <begin position="1724"/>
        <end position="1751"/>
    </location>
</feature>
<feature type="region of interest" description="Disordered" evidence="12">
    <location>
        <begin position="1076"/>
        <end position="1109"/>
    </location>
</feature>
<evidence type="ECO:0000256" key="7">
    <source>
        <dbReference type="ARBA" id="ARBA00022843"/>
    </source>
</evidence>
<feature type="compositionally biased region" description="Low complexity" evidence="12">
    <location>
        <begin position="1664"/>
        <end position="1682"/>
    </location>
</feature>
<evidence type="ECO:0000256" key="9">
    <source>
        <dbReference type="ARBA" id="ARBA00023163"/>
    </source>
</evidence>
<feature type="region of interest" description="Disordered" evidence="12">
    <location>
        <begin position="388"/>
        <end position="456"/>
    </location>
</feature>
<feature type="region of interest" description="Disordered" evidence="12">
    <location>
        <begin position="1255"/>
        <end position="1287"/>
    </location>
</feature>
<dbReference type="GO" id="GO:0000978">
    <property type="term" value="F:RNA polymerase II cis-regulatory region sequence-specific DNA binding"/>
    <property type="evidence" value="ECO:0007669"/>
    <property type="project" value="TreeGrafter"/>
</dbReference>
<dbReference type="Pfam" id="PF25491">
    <property type="entry name" value="CCHC_BCL-11A"/>
    <property type="match status" value="1"/>
</dbReference>
<organism evidence="14">
    <name type="scientific">Sarcoptes scabiei</name>
    <name type="common">Itch mite</name>
    <name type="synonym">Acarus scabiei</name>
    <dbReference type="NCBI Taxonomy" id="52283"/>
    <lineage>
        <taxon>Eukaryota</taxon>
        <taxon>Metazoa</taxon>
        <taxon>Ecdysozoa</taxon>
        <taxon>Arthropoda</taxon>
        <taxon>Chelicerata</taxon>
        <taxon>Arachnida</taxon>
        <taxon>Acari</taxon>
        <taxon>Acariformes</taxon>
        <taxon>Sarcoptiformes</taxon>
        <taxon>Astigmata</taxon>
        <taxon>Psoroptidia</taxon>
        <taxon>Sarcoptoidea</taxon>
        <taxon>Sarcoptidae</taxon>
        <taxon>Sarcoptinae</taxon>
        <taxon>Sarcoptes</taxon>
    </lineage>
</organism>
<evidence type="ECO:0000256" key="11">
    <source>
        <dbReference type="PROSITE-ProRule" id="PRU00042"/>
    </source>
</evidence>
<dbReference type="Pfam" id="PF00096">
    <property type="entry name" value="zf-C2H2"/>
    <property type="match status" value="3"/>
</dbReference>
<feature type="region of interest" description="Disordered" evidence="12">
    <location>
        <begin position="1349"/>
        <end position="1371"/>
    </location>
</feature>
<feature type="region of interest" description="Disordered" evidence="12">
    <location>
        <begin position="1198"/>
        <end position="1221"/>
    </location>
</feature>
<feature type="compositionally biased region" description="Basic and acidic residues" evidence="12">
    <location>
        <begin position="388"/>
        <end position="401"/>
    </location>
</feature>
<dbReference type="EnsemblMetazoa" id="SSS_1499s_mrna">
    <property type="protein sequence ID" value="KAF7495811.1"/>
    <property type="gene ID" value="SSS_1499"/>
</dbReference>
<feature type="compositionally biased region" description="Polar residues" evidence="12">
    <location>
        <begin position="233"/>
        <end position="245"/>
    </location>
</feature>
<keyword evidence="16" id="KW-1185">Reference proteome</keyword>
<dbReference type="InterPro" id="IPR013087">
    <property type="entry name" value="Znf_C2H2_type"/>
</dbReference>
<feature type="compositionally biased region" description="Basic residues" evidence="12">
    <location>
        <begin position="1683"/>
        <end position="1699"/>
    </location>
</feature>
<feature type="compositionally biased region" description="Low complexity" evidence="12">
    <location>
        <begin position="1464"/>
        <end position="1507"/>
    </location>
</feature>
<feature type="compositionally biased region" description="Polar residues" evidence="12">
    <location>
        <begin position="262"/>
        <end position="289"/>
    </location>
</feature>
<dbReference type="GO" id="GO:0005634">
    <property type="term" value="C:nucleus"/>
    <property type="evidence" value="ECO:0007669"/>
    <property type="project" value="UniProtKB-SubCell"/>
</dbReference>
<dbReference type="SMART" id="SM00355">
    <property type="entry name" value="ZnF_C2H2"/>
    <property type="match status" value="5"/>
</dbReference>
<keyword evidence="9" id="KW-0804">Transcription</keyword>
<feature type="compositionally biased region" description="Polar residues" evidence="12">
    <location>
        <begin position="1042"/>
        <end position="1054"/>
    </location>
</feature>
<protein>
    <submittedName>
        <fullName evidence="14">B-cell lymphoma/leukemia 11B</fullName>
    </submittedName>
</protein>
<evidence type="ECO:0000256" key="4">
    <source>
        <dbReference type="ARBA" id="ARBA00022737"/>
    </source>
</evidence>
<dbReference type="FunFam" id="3.30.160.60:FF:000046">
    <property type="entry name" value="Putative B-cell lymphoma/leukemia 11A"/>
    <property type="match status" value="1"/>
</dbReference>
<proteinExistence type="predicted"/>
<dbReference type="GO" id="GO:0003700">
    <property type="term" value="F:DNA-binding transcription factor activity"/>
    <property type="evidence" value="ECO:0007669"/>
    <property type="project" value="TreeGrafter"/>
</dbReference>
<reference evidence="14" key="2">
    <citation type="submission" date="2020-01" db="EMBL/GenBank/DDBJ databases">
        <authorList>
            <person name="Korhonen P.K.K."/>
            <person name="Guangxu M.G."/>
            <person name="Wang T.W."/>
            <person name="Stroehlein A.J.S."/>
            <person name="Young N.D."/>
            <person name="Ang C.-S.A."/>
            <person name="Fernando D.W.F."/>
            <person name="Lu H.L."/>
            <person name="Taylor S.T."/>
            <person name="Ehtesham M.E.M."/>
            <person name="Najaraj S.H.N."/>
            <person name="Harsha G.H.G."/>
            <person name="Madugundu A.M."/>
            <person name="Renuse S.R."/>
            <person name="Holt D.H."/>
            <person name="Pandey A.P."/>
            <person name="Papenfuss A.P."/>
            <person name="Gasser R.B.G."/>
            <person name="Fischer K.F."/>
        </authorList>
    </citation>
    <scope>NUCLEOTIDE SEQUENCE</scope>
    <source>
        <strain evidence="14">SSS_KF_BRIS2020</strain>
    </source>
</reference>
<evidence type="ECO:0000256" key="1">
    <source>
        <dbReference type="ARBA" id="ARBA00004123"/>
    </source>
</evidence>
<feature type="compositionally biased region" description="Acidic residues" evidence="12">
    <location>
        <begin position="1255"/>
        <end position="1281"/>
    </location>
</feature>
<dbReference type="PROSITE" id="PS50157">
    <property type="entry name" value="ZINC_FINGER_C2H2_2"/>
    <property type="match status" value="4"/>
</dbReference>
<feature type="compositionally biased region" description="Polar residues" evidence="12">
    <location>
        <begin position="320"/>
        <end position="330"/>
    </location>
</feature>
<feature type="compositionally biased region" description="Low complexity" evidence="12">
    <location>
        <begin position="952"/>
        <end position="995"/>
    </location>
</feature>
<keyword evidence="10" id="KW-0539">Nucleus</keyword>
<dbReference type="FunFam" id="3.30.160.60:FF:001175">
    <property type="entry name" value="Zinc finger, C2H2 type"/>
    <property type="match status" value="1"/>
</dbReference>
<feature type="compositionally biased region" description="Low complexity" evidence="12">
    <location>
        <begin position="1011"/>
        <end position="1041"/>
    </location>
</feature>
<keyword evidence="7" id="KW-0832">Ubl conjugation</keyword>
<feature type="region of interest" description="Disordered" evidence="12">
    <location>
        <begin position="952"/>
        <end position="1061"/>
    </location>
</feature>
<feature type="compositionally biased region" description="Basic residues" evidence="12">
    <location>
        <begin position="798"/>
        <end position="807"/>
    </location>
</feature>
<feature type="compositionally biased region" description="Polar residues" evidence="12">
    <location>
        <begin position="630"/>
        <end position="641"/>
    </location>
</feature>
<feature type="region of interest" description="Disordered" evidence="12">
    <location>
        <begin position="630"/>
        <end position="664"/>
    </location>
</feature>
<dbReference type="GO" id="GO:0006357">
    <property type="term" value="P:regulation of transcription by RNA polymerase II"/>
    <property type="evidence" value="ECO:0007669"/>
    <property type="project" value="TreeGrafter"/>
</dbReference>
<feature type="compositionally biased region" description="Polar residues" evidence="12">
    <location>
        <begin position="1361"/>
        <end position="1371"/>
    </location>
</feature>
<reference evidence="16" key="1">
    <citation type="journal article" date="2020" name="PLoS Negl. Trop. Dis.">
        <title>High-quality nuclear genome for Sarcoptes scabiei-A critical resource for a neglected parasite.</title>
        <authorList>
            <person name="Korhonen P.K."/>
            <person name="Gasser R.B."/>
            <person name="Ma G."/>
            <person name="Wang T."/>
            <person name="Stroehlein A.J."/>
            <person name="Young N.D."/>
            <person name="Ang C.S."/>
            <person name="Fernando D.D."/>
            <person name="Lu H.C."/>
            <person name="Taylor S."/>
            <person name="Reynolds S.L."/>
            <person name="Mofiz E."/>
            <person name="Najaraj S.H."/>
            <person name="Gowda H."/>
            <person name="Madugundu A."/>
            <person name="Renuse S."/>
            <person name="Holt D."/>
            <person name="Pandey A."/>
            <person name="Papenfuss A.T."/>
            <person name="Fischer K."/>
        </authorList>
    </citation>
    <scope>NUCLEOTIDE SEQUENCE [LARGE SCALE GENOMIC DNA]</scope>
</reference>
<feature type="region of interest" description="Disordered" evidence="12">
    <location>
        <begin position="762"/>
        <end position="883"/>
    </location>
</feature>
<keyword evidence="8" id="KW-0805">Transcription regulation</keyword>
<feature type="compositionally biased region" description="Basic and acidic residues" evidence="12">
    <location>
        <begin position="290"/>
        <end position="318"/>
    </location>
</feature>
<feature type="region of interest" description="Disordered" evidence="12">
    <location>
        <begin position="1"/>
        <end position="25"/>
    </location>
</feature>
<comment type="subcellular location">
    <subcellularLocation>
        <location evidence="1">Nucleus</location>
    </subcellularLocation>
</comment>
<keyword evidence="4" id="KW-0677">Repeat</keyword>
<name>A0A834VG94_SARSC</name>
<reference evidence="15" key="3">
    <citation type="submission" date="2022-06" db="UniProtKB">
        <authorList>
            <consortium name="EnsemblMetazoa"/>
        </authorList>
    </citation>
    <scope>IDENTIFICATION</scope>
</reference>
<feature type="domain" description="C2H2-type" evidence="13">
    <location>
        <begin position="1782"/>
        <end position="1812"/>
    </location>
</feature>
<feature type="region of interest" description="Disordered" evidence="12">
    <location>
        <begin position="1630"/>
        <end position="1720"/>
    </location>
</feature>
<feature type="compositionally biased region" description="Polar residues" evidence="12">
    <location>
        <begin position="1634"/>
        <end position="1657"/>
    </location>
</feature>
<sequence>MSRRKQENPQPRKQRLVNPSNIEDSSNVETAAFNDDHHCFEDSFGHKIRKLIEKTTADNLIPKTVPKAIIAANRCTISQNLNDSHCMNPLITSNPIRTKPNESKFDSDSEEHRNLNLLLPSSASTKSDKTKLLKVLQNDIKNRSFREFKDILTCGFCSRDFYLNDFTRFIDHKIIDGCGYSVKIIDDNHSDLFDHRNHHDNVDDDELDDRDDQDCCSCYEFQSTRLSAEAAASNDNKSSTFSMTKTEMERTNSKLESALSIDRSTSAFQTLPQRSCSTTAKPKSSSNESQDNRINNEDEKSKNVDKNLDDGYGDDRKQKQTSISPNQDILSNLDGENNLVRVDSGMVIDDVDVDDGTTEKGNCVKNGQPMNHVKSTSSHYDVDAIDHHDKSKEDDHGREAIQIENDTNEDVSFGNNDLIRENHCDNENSRERNDHQREKNHLENDRKISNHKNKISNTDNYLHFGEFVCERNNLSKNISNTTNENNSLDDCCSNGINRNHHHQTKSNHFETIDVKNHNHQCRHLKQVCKHYRSRSLLMFDEKMVKKISNQNDREQSETIPLSLSSLSLSKRIIVPQNGDRIEPLSQVCSTCKKVFTSPWLLMQHAQNDHGLKIYEEIDLDAVVSCPLVQTSNDSQPPTSLIESEKNASLLPPAPRPPSSSSNSDQIKSMLIDQSSLNLLDVGNHRTQSSPPIKNGGNFGLNNSSPSKLLNGQMGNVNFQSMAAMMASALNFTPAQLELFKQQTGQSQASLLAMAAAAAATVQQPNGQFSSPNNNGTSQHQPDLFGQLISNHPNPHSHSLSHHHHHPHQQQTNPNQSNSLFADLLSGGIDRSQSSSSVLTPIASHQNKLSSSSRHQNNQLDQLSSTTSNNINISTANNSNLNPNNAVTAAFNSTLANFTNQFFDQSNASAALDLYQRQLKQLVNGSVMNGGNNHSDSINNGLSITAPPLPSSSLSPLVSATNPTTTSLNNSGSLSSSLSPNAPSINTTSSPSSNSSLVGRITRPPSETPTINAAALQQSSSPNLLSPNSQRYSQQSRSISSPVNNASLQQRLPNQSPTTIIPKTTSIIESQLSSMMVNRNSPDSSSSSSSSSLTPNASKQSDRLRNKTIDLTKEDDKIQTKISNYGSKQSLKCQFCNLGFKKVLKLKRHLKRVHEFKVNGFVKRKSENLSSSEIVDQFSSSRLKSEIKLKEELLDHDSTKINSLSQNEPAFSGDENSQSNSEKAINNIDGLKESASTEECDEIDDEMEIGVDDLNDAEEEEHGDEEEKDDDDDDEDLEEENYDANNIRKVVKTKETNGNLIAEDLSSQRSSSVYKSNEMNLRKTHNSSKIGAIDSDGSYFRSSNNLNSISSFSTRSERSNNQSGLLSASNKINQLNQGSNSAMNMQNLLGEMFEKMGFTNPLQYQEACKHLIEESNKMFNYLANTTKVERNNLENLFANPNGLIALNNLLKQHQSQQSPTVLKPSSTINNANNSNGCSTNTLSNNNNNNNSNSNSNNNNSSLPSSNGNNLLGVSNFNDLMMGLNNPSSNNNNNNNNLNLLTGSFLNSAFDQANFDPKKFKLDFNNHEQTVAAAAAAASMASPLYSNLWPSSIGPNPFGFHGSSANIANNDSASEFLRSTATKLSLPESNAFAKNPETSVAPTLTPPAMNNNHLGNTNSSHHHRSNGTSLRNNLLSNNGSLTGNVHHHQSNRSSIGHHHSLRSSGTLSNSTPSTDGRRKEHRYRNDTCEYCGKVFKNCSNLTVHRRSHTGEKPYKCELCSYACAQSSKLTRHMKTHGRHGKEIYKCRFCDMPFSVPSTLEKHMRKCVVNQNNRNAVAAAAAAAAAAGLAGHHGHASPLNPVTNAELALLMQQQQQQQHQLHQQSRHSSSLHHSNLNVLSSASSATSNDKDSDL</sequence>
<dbReference type="GO" id="GO:0008270">
    <property type="term" value="F:zinc ion binding"/>
    <property type="evidence" value="ECO:0007669"/>
    <property type="project" value="UniProtKB-KW"/>
</dbReference>
<dbReference type="Proteomes" id="UP000070412">
    <property type="component" value="Unassembled WGS sequence"/>
</dbReference>
<feature type="domain" description="C2H2-type" evidence="13">
    <location>
        <begin position="1752"/>
        <end position="1774"/>
    </location>
</feature>